<evidence type="ECO:0000313" key="3">
    <source>
        <dbReference type="Proteomes" id="UP001302349"/>
    </source>
</evidence>
<dbReference type="RefSeq" id="WP_317490242.1">
    <property type="nucleotide sequence ID" value="NZ_CP136051.1"/>
</dbReference>
<dbReference type="EMBL" id="CP136051">
    <property type="protein sequence ID" value="WOK07568.1"/>
    <property type="molecule type" value="Genomic_DNA"/>
</dbReference>
<reference evidence="2 3" key="1">
    <citation type="journal article" date="2023" name="Microbiol. Resour. Announc.">
        <title>Complete Genome Sequence of Imperialibacter roseus strain P4T.</title>
        <authorList>
            <person name="Tizabi D.R."/>
            <person name="Bachvaroff T."/>
            <person name="Hill R.T."/>
        </authorList>
    </citation>
    <scope>NUCLEOTIDE SEQUENCE [LARGE SCALE GENOMIC DNA]</scope>
    <source>
        <strain evidence="2 3">P4T</strain>
    </source>
</reference>
<organism evidence="2 3">
    <name type="scientific">Imperialibacter roseus</name>
    <dbReference type="NCBI Taxonomy" id="1324217"/>
    <lineage>
        <taxon>Bacteria</taxon>
        <taxon>Pseudomonadati</taxon>
        <taxon>Bacteroidota</taxon>
        <taxon>Cytophagia</taxon>
        <taxon>Cytophagales</taxon>
        <taxon>Flammeovirgaceae</taxon>
        <taxon>Imperialibacter</taxon>
    </lineage>
</organism>
<feature type="chain" id="PRO_5045308692" evidence="1">
    <location>
        <begin position="25"/>
        <end position="702"/>
    </location>
</feature>
<dbReference type="Pfam" id="PF12836">
    <property type="entry name" value="HHH_3"/>
    <property type="match status" value="1"/>
</dbReference>
<gene>
    <name evidence="2" type="ORF">RT717_02895</name>
</gene>
<proteinExistence type="predicted"/>
<accession>A0ABZ0IT10</accession>
<evidence type="ECO:0000256" key="1">
    <source>
        <dbReference type="SAM" id="SignalP"/>
    </source>
</evidence>
<protein>
    <submittedName>
        <fullName evidence="2">Helix-hairpin-helix domain-containing protein</fullName>
    </submittedName>
</protein>
<dbReference type="SUPFAM" id="SSF47781">
    <property type="entry name" value="RuvA domain 2-like"/>
    <property type="match status" value="1"/>
</dbReference>
<dbReference type="InterPro" id="IPR010994">
    <property type="entry name" value="RuvA_2-like"/>
</dbReference>
<keyword evidence="1" id="KW-0732">Signal</keyword>
<sequence>MLSPIKNSLTGIALCLLCCLQLHAQQQPPEPPAEDIDLYVFVQELFAIQDEDVNYDDLYESLFQLYTSPIDINLATFEELSSFYILSPIQIESLLNYRKLNGPLLSLYELQAVPNFDLATIRNIRPFVTVSGTGSKQGKPLFQRVADEKNNYLLLRTERTLETAKGYSQADTAANGDLSSRYAGSPYKHYARFRVSHPNDFSFGFTAEKDAGEELLWNQSRHAYGADFYSFHGQVKNQGNFKAINIGDYQLQMGQGLVFGAGFAAGKGGETLLTVKRNSTGLLPYTSVLETGFFRGAAATYSLGKWELTAIASRLRQDGTVRTDTITDGPEAYISSILNTGFHRTESEINGKGQVVEHDVGGNLQYKSGTFQFGLNTLYTQFSTPIQKTPALYNQFEFSGQANHISSLYFSKLWQNTQFFGEAARSSSGGWGAIGGLMVSITNSLGASMVARNYQRDFHSLYARSFGEASRNVNEKGIYWGIKWRAASKLLLTAYYDKFSFPWLRYNTDAPSDGNEYLAMATYSFSKLTKFYVQLRQQTKAENGEVLANNLQVPVETKKGNIILNLDHDTGNLLSFKSRLQLSRYEKEEVVSTGFAIIQDLNLTLPKWRFSSRIALFDTDDYSNRQYVYEKDVLYAFSIPAYTGKGIRTYLLAQYKIGDKVTVWGRWAKFSYMNTKSTGSGLQEINGSLKNDFKVQIKVALW</sequence>
<evidence type="ECO:0000313" key="2">
    <source>
        <dbReference type="EMBL" id="WOK07568.1"/>
    </source>
</evidence>
<feature type="signal peptide" evidence="1">
    <location>
        <begin position="1"/>
        <end position="24"/>
    </location>
</feature>
<name>A0ABZ0IT10_9BACT</name>
<dbReference type="Proteomes" id="UP001302349">
    <property type="component" value="Chromosome"/>
</dbReference>
<keyword evidence="3" id="KW-1185">Reference proteome</keyword>